<accession>A0A6J7WJE5</accession>
<proteinExistence type="predicted"/>
<sequence>MMTIEQIIAGLQDRKVRVVAAATGLHYSTVLALQRGRSKRPRITAIQRLSTYLSKAPANGRPD</sequence>
<name>A0A6J7WJE5_9CAUD</name>
<organism evidence="1">
    <name type="scientific">uncultured Caudovirales phage</name>
    <dbReference type="NCBI Taxonomy" id="2100421"/>
    <lineage>
        <taxon>Viruses</taxon>
        <taxon>Duplodnaviria</taxon>
        <taxon>Heunggongvirae</taxon>
        <taxon>Uroviricota</taxon>
        <taxon>Caudoviricetes</taxon>
        <taxon>Peduoviridae</taxon>
        <taxon>Maltschvirus</taxon>
        <taxon>Maltschvirus maltsch</taxon>
    </lineage>
</organism>
<evidence type="ECO:0008006" key="2">
    <source>
        <dbReference type="Google" id="ProtNLM"/>
    </source>
</evidence>
<gene>
    <name evidence="1" type="ORF">UFOVP195_31</name>
</gene>
<dbReference type="EMBL" id="LR798241">
    <property type="protein sequence ID" value="CAB5214186.1"/>
    <property type="molecule type" value="Genomic_DNA"/>
</dbReference>
<protein>
    <recommendedName>
        <fullName evidence="2">HTH_XRE domain containing protein</fullName>
    </recommendedName>
</protein>
<reference evidence="1" key="1">
    <citation type="submission" date="2020-05" db="EMBL/GenBank/DDBJ databases">
        <authorList>
            <person name="Chiriac C."/>
            <person name="Salcher M."/>
            <person name="Ghai R."/>
            <person name="Kavagutti S V."/>
        </authorList>
    </citation>
    <scope>NUCLEOTIDE SEQUENCE</scope>
</reference>
<evidence type="ECO:0000313" key="1">
    <source>
        <dbReference type="EMBL" id="CAB5214186.1"/>
    </source>
</evidence>